<dbReference type="AlphaFoldDB" id="A0A059DXQ4"/>
<dbReference type="SUPFAM" id="SSF56935">
    <property type="entry name" value="Porins"/>
    <property type="match status" value="1"/>
</dbReference>
<dbReference type="InterPro" id="IPR012910">
    <property type="entry name" value="Plug_dom"/>
</dbReference>
<dbReference type="GeneID" id="92500375"/>
<evidence type="ECO:0000256" key="9">
    <source>
        <dbReference type="ARBA" id="ARBA00023136"/>
    </source>
</evidence>
<accession>A0A059DXQ4</accession>
<evidence type="ECO:0000256" key="1">
    <source>
        <dbReference type="ARBA" id="ARBA00004571"/>
    </source>
</evidence>
<dbReference type="PATRIC" id="fig|1280948.3.peg.3117"/>
<evidence type="ECO:0000256" key="11">
    <source>
        <dbReference type="PROSITE-ProRule" id="PRU01360"/>
    </source>
</evidence>
<feature type="domain" description="TonB-dependent receptor plug" evidence="15">
    <location>
        <begin position="49"/>
        <end position="156"/>
    </location>
</feature>
<keyword evidence="18" id="KW-1185">Reference proteome</keyword>
<evidence type="ECO:0000256" key="2">
    <source>
        <dbReference type="ARBA" id="ARBA00022448"/>
    </source>
</evidence>
<organism evidence="17 18">
    <name type="scientific">Hyphomonas atlantica</name>
    <dbReference type="NCBI Taxonomy" id="1280948"/>
    <lineage>
        <taxon>Bacteria</taxon>
        <taxon>Pseudomonadati</taxon>
        <taxon>Pseudomonadota</taxon>
        <taxon>Alphaproteobacteria</taxon>
        <taxon>Hyphomonadales</taxon>
        <taxon>Hyphomonadaceae</taxon>
        <taxon>Hyphomonas</taxon>
    </lineage>
</organism>
<evidence type="ECO:0000256" key="13">
    <source>
        <dbReference type="SAM" id="SignalP"/>
    </source>
</evidence>
<evidence type="ECO:0000259" key="15">
    <source>
        <dbReference type="Pfam" id="PF07715"/>
    </source>
</evidence>
<keyword evidence="13" id="KW-0732">Signal</keyword>
<gene>
    <name evidence="16" type="ORF">DCG65_07260</name>
    <name evidence="17" type="ORF">HY36_09985</name>
</gene>
<proteinExistence type="inferred from homology"/>
<evidence type="ECO:0000256" key="6">
    <source>
        <dbReference type="ARBA" id="ARBA00023004"/>
    </source>
</evidence>
<evidence type="ECO:0000256" key="8">
    <source>
        <dbReference type="ARBA" id="ARBA00023077"/>
    </source>
</evidence>
<evidence type="ECO:0000256" key="10">
    <source>
        <dbReference type="ARBA" id="ARBA00023237"/>
    </source>
</evidence>
<dbReference type="eggNOG" id="COG1629">
    <property type="taxonomic scope" value="Bacteria"/>
</dbReference>
<keyword evidence="9 11" id="KW-0472">Membrane</keyword>
<dbReference type="PANTHER" id="PTHR32552:SF81">
    <property type="entry name" value="TONB-DEPENDENT OUTER MEMBRANE RECEPTOR"/>
    <property type="match status" value="1"/>
</dbReference>
<evidence type="ECO:0000256" key="3">
    <source>
        <dbReference type="ARBA" id="ARBA00022452"/>
    </source>
</evidence>
<dbReference type="GO" id="GO:0006826">
    <property type="term" value="P:iron ion transport"/>
    <property type="evidence" value="ECO:0007669"/>
    <property type="project" value="UniProtKB-KW"/>
</dbReference>
<feature type="domain" description="TonB-dependent receptor-like beta-barrel" evidence="14">
    <location>
        <begin position="245"/>
        <end position="720"/>
    </location>
</feature>
<feature type="chain" id="PRO_5044537896" evidence="13">
    <location>
        <begin position="23"/>
        <end position="757"/>
    </location>
</feature>
<evidence type="ECO:0000313" key="18">
    <source>
        <dbReference type="Proteomes" id="UP000024547"/>
    </source>
</evidence>
<dbReference type="EMBL" id="DMBR01000219">
    <property type="protein sequence ID" value="HAE94342.1"/>
    <property type="molecule type" value="Genomic_DNA"/>
</dbReference>
<comment type="caution">
    <text evidence="17">The sequence shown here is derived from an EMBL/GenBank/DDBJ whole genome shotgun (WGS) entry which is preliminary data.</text>
</comment>
<keyword evidence="16" id="KW-0675">Receptor</keyword>
<keyword evidence="7" id="KW-0406">Ion transport</keyword>
<keyword evidence="4" id="KW-0410">Iron transport</keyword>
<dbReference type="InterPro" id="IPR039426">
    <property type="entry name" value="TonB-dep_rcpt-like"/>
</dbReference>
<evidence type="ECO:0000313" key="16">
    <source>
        <dbReference type="EMBL" id="HAE94342.1"/>
    </source>
</evidence>
<evidence type="ECO:0000313" key="17">
    <source>
        <dbReference type="EMBL" id="KCZ58179.1"/>
    </source>
</evidence>
<evidence type="ECO:0000256" key="4">
    <source>
        <dbReference type="ARBA" id="ARBA00022496"/>
    </source>
</evidence>
<keyword evidence="2 11" id="KW-0813">Transport</keyword>
<comment type="similarity">
    <text evidence="11 12">Belongs to the TonB-dependent receptor family.</text>
</comment>
<sequence>MKCGAAVAALSVALVHGGVAFADDAAGDEDDIRNMNQITVYGEKRETTLQDAPIALSAITGDILEQAGITDPSQLNGYVPGLMITKSGGSERIVTIRGVGQQTPENFATIPGVSFHVDGAFLPNSIALNMGFFDVDRIEVLRGPQGTVFGQSSTGGSINVITNQPTLGESKGTFKATLGDYNYVQGFASYNVPIGETAAIRGSIQQTSHDGYATATSIDGGYELDDADNEHYRLAALWEPTDKLSTTLSYTLYNDKHNGGALKNIEDPNPDIREVTQDFPAKFKLRSELATLNVSYELPFATLKSVTSYQDMSHDQSFDADRLDLATYGGYDHVATWATEAETFMEELTISSLPESGIDWIAGVFYSNTDSAQYVVEYRELGVTSIPGLPVLPRDTTPAEIPSNLAYENISTVNRESIAPFFQATIPLMENLSATVGARYNDDKYDGEGASYYSTPTASSFATQTWTGKVGLDYDISEDSMVYASWSRGYKPGGLNGGTSGALVVSSTYDEETVEAIEFGSKNTFLDGRATLNASVFFNQYENMQFIEEDPIPYAGGIGNIPEAETYGIELEGSYLTFNDQLMLGGNMAMLDGEVTADYVALDRRLADLAGDEAVNSGATYPWSYDWFLARQSAGVQVEGNTPPNLADLTYNLYAAWFQPVGDHGELTSRIENVYVGEYEARIFNTAGADDVPSYSLWNAYFQYQPNEAPWFVSASITNIGDEEGISGRFVDPYSSGTVSNEYVPPRQLLVTFGFEF</sequence>
<feature type="signal peptide" evidence="13">
    <location>
        <begin position="1"/>
        <end position="22"/>
    </location>
</feature>
<dbReference type="Pfam" id="PF07715">
    <property type="entry name" value="Plug"/>
    <property type="match status" value="1"/>
</dbReference>
<dbReference type="Gene3D" id="2.40.170.20">
    <property type="entry name" value="TonB-dependent receptor, beta-barrel domain"/>
    <property type="match status" value="1"/>
</dbReference>
<keyword evidence="5 11" id="KW-0812">Transmembrane</keyword>
<reference evidence="17 18" key="1">
    <citation type="journal article" date="2014" name="Antonie Van Leeuwenhoek">
        <title>Hyphomonas beringensis sp. nov. and Hyphomonas chukchiensis sp. nov., isolated from surface seawater of the Bering Sea and Chukchi Sea.</title>
        <authorList>
            <person name="Li C."/>
            <person name="Lai Q."/>
            <person name="Li G."/>
            <person name="Dong C."/>
            <person name="Wang J."/>
            <person name="Liao Y."/>
            <person name="Shao Z."/>
        </authorList>
    </citation>
    <scope>NUCLEOTIDE SEQUENCE [LARGE SCALE GENOMIC DNA]</scope>
    <source>
        <strain evidence="17 18">22II1-22F38</strain>
    </source>
</reference>
<dbReference type="STRING" id="1280948.HY36_09985"/>
<dbReference type="GO" id="GO:0009279">
    <property type="term" value="C:cell outer membrane"/>
    <property type="evidence" value="ECO:0007669"/>
    <property type="project" value="UniProtKB-SubCell"/>
</dbReference>
<dbReference type="OrthoDB" id="7313036at2"/>
<evidence type="ECO:0000256" key="5">
    <source>
        <dbReference type="ARBA" id="ARBA00022692"/>
    </source>
</evidence>
<dbReference type="EMBL" id="AWFH01000061">
    <property type="protein sequence ID" value="KCZ58179.1"/>
    <property type="molecule type" value="Genomic_DNA"/>
</dbReference>
<comment type="subcellular location">
    <subcellularLocation>
        <location evidence="1 11">Cell outer membrane</location>
        <topology evidence="1 11">Multi-pass membrane protein</topology>
    </subcellularLocation>
</comment>
<protein>
    <submittedName>
        <fullName evidence="16">TonB-dependent receptor</fullName>
    </submittedName>
</protein>
<dbReference type="PANTHER" id="PTHR32552">
    <property type="entry name" value="FERRICHROME IRON RECEPTOR-RELATED"/>
    <property type="match status" value="1"/>
</dbReference>
<dbReference type="InterPro" id="IPR036942">
    <property type="entry name" value="Beta-barrel_TonB_sf"/>
</dbReference>
<dbReference type="InterPro" id="IPR000531">
    <property type="entry name" value="Beta-barrel_TonB"/>
</dbReference>
<dbReference type="Proteomes" id="UP000024547">
    <property type="component" value="Unassembled WGS sequence"/>
</dbReference>
<name>A0A059DXQ4_9PROT</name>
<dbReference type="Proteomes" id="UP000259173">
    <property type="component" value="Unassembled WGS sequence"/>
</dbReference>
<evidence type="ECO:0000313" key="19">
    <source>
        <dbReference type="Proteomes" id="UP000259173"/>
    </source>
</evidence>
<dbReference type="RefSeq" id="WP_155841981.1">
    <property type="nucleotide sequence ID" value="NZ_CAMYIB010000015.1"/>
</dbReference>
<dbReference type="Pfam" id="PF00593">
    <property type="entry name" value="TonB_dep_Rec_b-barrel"/>
    <property type="match status" value="1"/>
</dbReference>
<keyword evidence="8 12" id="KW-0798">TonB box</keyword>
<evidence type="ECO:0000256" key="12">
    <source>
        <dbReference type="RuleBase" id="RU003357"/>
    </source>
</evidence>
<keyword evidence="6" id="KW-0408">Iron</keyword>
<evidence type="ECO:0000256" key="7">
    <source>
        <dbReference type="ARBA" id="ARBA00023065"/>
    </source>
</evidence>
<reference evidence="16 19" key="2">
    <citation type="journal article" date="2018" name="Nat. Biotechnol.">
        <title>A standardized bacterial taxonomy based on genome phylogeny substantially revises the tree of life.</title>
        <authorList>
            <person name="Parks D.H."/>
            <person name="Chuvochina M."/>
            <person name="Waite D.W."/>
            <person name="Rinke C."/>
            <person name="Skarshewski A."/>
            <person name="Chaumeil P.A."/>
            <person name="Hugenholtz P."/>
        </authorList>
    </citation>
    <scope>NUCLEOTIDE SEQUENCE [LARGE SCALE GENOMIC DNA]</scope>
    <source>
        <strain evidence="16">UBA8557</strain>
    </source>
</reference>
<keyword evidence="3 11" id="KW-1134">Transmembrane beta strand</keyword>
<dbReference type="PROSITE" id="PS52016">
    <property type="entry name" value="TONB_DEPENDENT_REC_3"/>
    <property type="match status" value="1"/>
</dbReference>
<evidence type="ECO:0000259" key="14">
    <source>
        <dbReference type="Pfam" id="PF00593"/>
    </source>
</evidence>
<keyword evidence="10 11" id="KW-0998">Cell outer membrane</keyword>